<evidence type="ECO:0000256" key="6">
    <source>
        <dbReference type="ARBA" id="ARBA00023004"/>
    </source>
</evidence>
<organism evidence="9 10">
    <name type="scientific">Dokdonia ponticola</name>
    <dbReference type="NCBI Taxonomy" id="2041041"/>
    <lineage>
        <taxon>Bacteria</taxon>
        <taxon>Pseudomonadati</taxon>
        <taxon>Bacteroidota</taxon>
        <taxon>Flavobacteriia</taxon>
        <taxon>Flavobacteriales</taxon>
        <taxon>Flavobacteriaceae</taxon>
        <taxon>Dokdonia</taxon>
    </lineage>
</organism>
<reference evidence="10" key="1">
    <citation type="journal article" date="2019" name="Int. J. Syst. Evol. Microbiol.">
        <title>The Global Catalogue of Microorganisms (GCM) 10K type strain sequencing project: providing services to taxonomists for standard genome sequencing and annotation.</title>
        <authorList>
            <consortium name="The Broad Institute Genomics Platform"/>
            <consortium name="The Broad Institute Genome Sequencing Center for Infectious Disease"/>
            <person name="Wu L."/>
            <person name="Ma J."/>
        </authorList>
    </citation>
    <scope>NUCLEOTIDE SEQUENCE [LARGE SCALE GENOMIC DNA]</scope>
    <source>
        <strain evidence="10">YJ-61-S</strain>
    </source>
</reference>
<accession>A0ABV9HWP0</accession>
<gene>
    <name evidence="9" type="ORF">ACFO3O_11685</name>
</gene>
<keyword evidence="10" id="KW-1185">Reference proteome</keyword>
<dbReference type="EMBL" id="JBHSFV010000006">
    <property type="protein sequence ID" value="MFC4634574.1"/>
    <property type="molecule type" value="Genomic_DNA"/>
</dbReference>
<keyword evidence="9" id="KW-0575">Peroxidase</keyword>
<protein>
    <submittedName>
        <fullName evidence="9">Cytochrome-c peroxidase</fullName>
    </submittedName>
</protein>
<dbReference type="Proteomes" id="UP001596043">
    <property type="component" value="Unassembled WGS sequence"/>
</dbReference>
<evidence type="ECO:0000256" key="5">
    <source>
        <dbReference type="ARBA" id="ARBA00023002"/>
    </source>
</evidence>
<keyword evidence="6 7" id="KW-0408">Iron</keyword>
<dbReference type="Pfam" id="PF03150">
    <property type="entry name" value="CCP_MauG"/>
    <property type="match status" value="2"/>
</dbReference>
<evidence type="ECO:0000256" key="1">
    <source>
        <dbReference type="ARBA" id="ARBA00004196"/>
    </source>
</evidence>
<dbReference type="InterPro" id="IPR009056">
    <property type="entry name" value="Cyt_c-like_dom"/>
</dbReference>
<dbReference type="PANTHER" id="PTHR30600">
    <property type="entry name" value="CYTOCHROME C PEROXIDASE-RELATED"/>
    <property type="match status" value="1"/>
</dbReference>
<dbReference type="GO" id="GO:0004601">
    <property type="term" value="F:peroxidase activity"/>
    <property type="evidence" value="ECO:0007669"/>
    <property type="project" value="UniProtKB-KW"/>
</dbReference>
<evidence type="ECO:0000256" key="7">
    <source>
        <dbReference type="PROSITE-ProRule" id="PRU00433"/>
    </source>
</evidence>
<dbReference type="InterPro" id="IPR036909">
    <property type="entry name" value="Cyt_c-like_dom_sf"/>
</dbReference>
<name>A0ABV9HWP0_9FLAO</name>
<feature type="domain" description="Cytochrome c" evidence="8">
    <location>
        <begin position="251"/>
        <end position="371"/>
    </location>
</feature>
<dbReference type="PANTHER" id="PTHR30600:SF10">
    <property type="entry name" value="BLL6722 PROTEIN"/>
    <property type="match status" value="1"/>
</dbReference>
<evidence type="ECO:0000256" key="4">
    <source>
        <dbReference type="ARBA" id="ARBA00022729"/>
    </source>
</evidence>
<keyword evidence="5" id="KW-0560">Oxidoreductase</keyword>
<dbReference type="InterPro" id="IPR051395">
    <property type="entry name" value="Cytochrome_c_Peroxidase/MauG"/>
</dbReference>
<evidence type="ECO:0000256" key="2">
    <source>
        <dbReference type="ARBA" id="ARBA00022617"/>
    </source>
</evidence>
<evidence type="ECO:0000256" key="3">
    <source>
        <dbReference type="ARBA" id="ARBA00022723"/>
    </source>
</evidence>
<keyword evidence="2 7" id="KW-0349">Heme</keyword>
<keyword evidence="4" id="KW-0732">Signal</keyword>
<proteinExistence type="predicted"/>
<comment type="subcellular location">
    <subcellularLocation>
        <location evidence="1">Cell envelope</location>
    </subcellularLocation>
</comment>
<dbReference type="SUPFAM" id="SSF46626">
    <property type="entry name" value="Cytochrome c"/>
    <property type="match status" value="2"/>
</dbReference>
<comment type="caution">
    <text evidence="9">The sequence shown here is derived from an EMBL/GenBank/DDBJ whole genome shotgun (WGS) entry which is preliminary data.</text>
</comment>
<keyword evidence="3 7" id="KW-0479">Metal-binding</keyword>
<evidence type="ECO:0000313" key="9">
    <source>
        <dbReference type="EMBL" id="MFC4634574.1"/>
    </source>
</evidence>
<evidence type="ECO:0000259" key="8">
    <source>
        <dbReference type="PROSITE" id="PS51007"/>
    </source>
</evidence>
<sequence length="387" mass="42971">MKNLLLIFVTFLLFSCSDDTNSDISEDVTPDVETETTYQDFIALDFDNLISYTPLDLPEHFDVALNLTNTPANNPITNEGAALGRVLFYDKSLSFNNTVSCASCHNQSRGFDDPNRFSTGFEGGETDAHAMRLLNAQYYLGENFFWDRRAETLEAQTTQPIQNSVEMGFDVTHGGFEAVITKLNSGEYYPELFTIVYGDAVITEERIQFALAQFIRAMVSSNSAFDDGFAQVYNSNAPDLGVTQDFPNYTEEENLGKRLFINSPPQGGVGCASCHQVPTFVLGPNSRSNGLDLGETTIFKSPSLKSASRSTHFMHDGRFESLAEVIEHYNSGIQMGPALDNRLITPNNTPIQLNLTDQEKNALAAFIETLVDTTIENDHRFSDPFIN</sequence>
<dbReference type="PROSITE" id="PS51257">
    <property type="entry name" value="PROKAR_LIPOPROTEIN"/>
    <property type="match status" value="1"/>
</dbReference>
<evidence type="ECO:0000313" key="10">
    <source>
        <dbReference type="Proteomes" id="UP001596043"/>
    </source>
</evidence>
<dbReference type="PROSITE" id="PS51007">
    <property type="entry name" value="CYTC"/>
    <property type="match status" value="1"/>
</dbReference>
<dbReference type="InterPro" id="IPR004852">
    <property type="entry name" value="Di-haem_cyt_c_peroxidsae"/>
</dbReference>
<dbReference type="Gene3D" id="1.10.760.10">
    <property type="entry name" value="Cytochrome c-like domain"/>
    <property type="match status" value="2"/>
</dbReference>
<dbReference type="RefSeq" id="WP_379978958.1">
    <property type="nucleotide sequence ID" value="NZ_JBHSFV010000006.1"/>
</dbReference>